<reference evidence="4 5" key="1">
    <citation type="journal article" date="2018" name="Microbiome">
        <title>Fine metagenomic profile of the Mediterranean stratified and mixed water columns revealed by assembly and recruitment.</title>
        <authorList>
            <person name="Haro-Moreno J.M."/>
            <person name="Lopez-Perez M."/>
            <person name="De La Torre J.R."/>
            <person name="Picazo A."/>
            <person name="Camacho A."/>
            <person name="Rodriguez-Valera F."/>
        </authorList>
    </citation>
    <scope>NUCLEOTIDE SEQUENCE [LARGE SCALE GENOMIC DNA]</scope>
    <source>
        <strain evidence="4">MED-G84</strain>
    </source>
</reference>
<proteinExistence type="predicted"/>
<evidence type="ECO:0000313" key="4">
    <source>
        <dbReference type="EMBL" id="RCL37395.1"/>
    </source>
</evidence>
<evidence type="ECO:0000256" key="1">
    <source>
        <dbReference type="ARBA" id="ARBA00001946"/>
    </source>
</evidence>
<evidence type="ECO:0000313" key="5">
    <source>
        <dbReference type="Proteomes" id="UP000253032"/>
    </source>
</evidence>
<protein>
    <submittedName>
        <fullName evidence="4">HAD family hydrolase</fullName>
    </submittedName>
</protein>
<organism evidence="4 5">
    <name type="scientific">SAR86 cluster bacterium</name>
    <dbReference type="NCBI Taxonomy" id="2030880"/>
    <lineage>
        <taxon>Bacteria</taxon>
        <taxon>Pseudomonadati</taxon>
        <taxon>Pseudomonadota</taxon>
        <taxon>Gammaproteobacteria</taxon>
        <taxon>SAR86 cluster</taxon>
    </lineage>
</organism>
<dbReference type="InterPro" id="IPR051400">
    <property type="entry name" value="HAD-like_hydrolase"/>
</dbReference>
<dbReference type="InterPro" id="IPR036412">
    <property type="entry name" value="HAD-like_sf"/>
</dbReference>
<evidence type="ECO:0000256" key="3">
    <source>
        <dbReference type="ARBA" id="ARBA00022842"/>
    </source>
</evidence>
<dbReference type="EMBL" id="QOPC01000023">
    <property type="protein sequence ID" value="RCL37395.1"/>
    <property type="molecule type" value="Genomic_DNA"/>
</dbReference>
<dbReference type="InterPro" id="IPR023214">
    <property type="entry name" value="HAD_sf"/>
</dbReference>
<dbReference type="Proteomes" id="UP000253032">
    <property type="component" value="Unassembled WGS sequence"/>
</dbReference>
<evidence type="ECO:0000256" key="2">
    <source>
        <dbReference type="ARBA" id="ARBA00022801"/>
    </source>
</evidence>
<gene>
    <name evidence="4" type="ORF">DBW98_03905</name>
</gene>
<comment type="cofactor">
    <cofactor evidence="1">
        <name>Mg(2+)</name>
        <dbReference type="ChEBI" id="CHEBI:18420"/>
    </cofactor>
</comment>
<dbReference type="PRINTS" id="PR00413">
    <property type="entry name" value="HADHALOGNASE"/>
</dbReference>
<dbReference type="Gene3D" id="1.20.120.1600">
    <property type="match status" value="1"/>
</dbReference>
<sequence length="246" mass="28790">MKNHIQEPIKKMSKIELITFDLDDTFWDIKDTIINAEKNTRKWIEGIIGEEVNWGTFEDFMRIRAELAKEDPSLEYDLGMLRKKIISHHTKQYFNNKKEFDAFVNDAYIFFLEERHKVNFYDDVLLVLEKLSTKYKLGVLTNGNADVNKLGIGHLFDFSISSIDVKSNKPDQGHFCRAREISKVNFEDTLHVGDHPINDVLGARKLGINALWFNLNDANWDLDENPPIQFKKWSEFTNILEKNYGN</sequence>
<comment type="caution">
    <text evidence="4">The sequence shown here is derived from an EMBL/GenBank/DDBJ whole genome shotgun (WGS) entry which is preliminary data.</text>
</comment>
<keyword evidence="2 4" id="KW-0378">Hydrolase</keyword>
<dbReference type="AlphaFoldDB" id="A0A368BJY9"/>
<dbReference type="SUPFAM" id="SSF56784">
    <property type="entry name" value="HAD-like"/>
    <property type="match status" value="1"/>
</dbReference>
<dbReference type="GO" id="GO:0009231">
    <property type="term" value="P:riboflavin biosynthetic process"/>
    <property type="evidence" value="ECO:0007669"/>
    <property type="project" value="TreeGrafter"/>
</dbReference>
<dbReference type="SFLD" id="SFLDS00003">
    <property type="entry name" value="Haloacid_Dehalogenase"/>
    <property type="match status" value="1"/>
</dbReference>
<dbReference type="Pfam" id="PF00702">
    <property type="entry name" value="Hydrolase"/>
    <property type="match status" value="1"/>
</dbReference>
<dbReference type="PANTHER" id="PTHR46470:SF4">
    <property type="entry name" value="5-AMINO-6-(5-PHOSPHO-D-RIBITYLAMINO)URACIL PHOSPHATASE YIGB"/>
    <property type="match status" value="1"/>
</dbReference>
<dbReference type="SFLD" id="SFLDG01129">
    <property type="entry name" value="C1.5:_HAD__Beta-PGM__Phosphata"/>
    <property type="match status" value="1"/>
</dbReference>
<accession>A0A368BJY9</accession>
<dbReference type="GO" id="GO:0016787">
    <property type="term" value="F:hydrolase activity"/>
    <property type="evidence" value="ECO:0007669"/>
    <property type="project" value="UniProtKB-KW"/>
</dbReference>
<dbReference type="Gene3D" id="3.40.50.1000">
    <property type="entry name" value="HAD superfamily/HAD-like"/>
    <property type="match status" value="1"/>
</dbReference>
<dbReference type="PANTHER" id="PTHR46470">
    <property type="entry name" value="N-ACYLNEURAMINATE-9-PHOSPHATASE"/>
    <property type="match status" value="1"/>
</dbReference>
<dbReference type="NCBIfam" id="TIGR01549">
    <property type="entry name" value="HAD-SF-IA-v1"/>
    <property type="match status" value="1"/>
</dbReference>
<name>A0A368BJY9_9GAMM</name>
<dbReference type="InterPro" id="IPR006439">
    <property type="entry name" value="HAD-SF_hydro_IA"/>
</dbReference>
<keyword evidence="3" id="KW-0460">Magnesium</keyword>